<dbReference type="GO" id="GO:0005829">
    <property type="term" value="C:cytosol"/>
    <property type="evidence" value="ECO:0007669"/>
    <property type="project" value="TreeGrafter"/>
</dbReference>
<organism evidence="10 11">
    <name type="scientific">Sphingomonas sanxanigenens</name>
    <dbReference type="NCBI Taxonomy" id="397260"/>
    <lineage>
        <taxon>Bacteria</taxon>
        <taxon>Pseudomonadati</taxon>
        <taxon>Pseudomonadota</taxon>
        <taxon>Alphaproteobacteria</taxon>
        <taxon>Sphingomonadales</taxon>
        <taxon>Sphingomonadaceae</taxon>
        <taxon>Sphingomonas</taxon>
    </lineage>
</organism>
<evidence type="ECO:0000256" key="5">
    <source>
        <dbReference type="ARBA" id="ARBA00022679"/>
    </source>
</evidence>
<keyword evidence="5" id="KW-0808">Transferase</keyword>
<sequence length="357" mass="37872">MPAIPKGARVYLRPEGFVDTPVGNDGQVERLAGAMLWYSAWELIVDNGGRVGRALVPVSDRASLPDEAAPILERLAAARPPIRMRERVIRLDQPQVAGILNMTPDSFSDGGRNADLETAVGAGFAMAEAGAALIDVGGESTRPGAAHVWEGDEIKRVAPVIERLAAGGVAVSIDTRKAAVMEAALAAGAAMVNDISALRYDHRALEVVARSGCPVILMHHTGREPHDGPKLTDPLIEVYDWLEDRIAAVEAAGIARDRIIVDPGIGFAKGVADNLALLNGLALFHGLGCPVMLAASRKRIIGALDNEAPAERRLGGSITLALHGAQRGMQFLRVHDAPETVQALRVWRGLRDQALIA</sequence>
<dbReference type="InterPro" id="IPR006390">
    <property type="entry name" value="DHP_synth_dom"/>
</dbReference>
<evidence type="ECO:0000256" key="8">
    <source>
        <dbReference type="ARBA" id="ARBA00022909"/>
    </source>
</evidence>
<evidence type="ECO:0000256" key="3">
    <source>
        <dbReference type="ARBA" id="ARBA00004763"/>
    </source>
</evidence>
<comment type="catalytic activity">
    <reaction evidence="1">
        <text>(7,8-dihydropterin-6-yl)methyl diphosphate + 4-aminobenzoate = 7,8-dihydropteroate + diphosphate</text>
        <dbReference type="Rhea" id="RHEA:19949"/>
        <dbReference type="ChEBI" id="CHEBI:17836"/>
        <dbReference type="ChEBI" id="CHEBI:17839"/>
        <dbReference type="ChEBI" id="CHEBI:33019"/>
        <dbReference type="ChEBI" id="CHEBI:72950"/>
        <dbReference type="EC" id="2.5.1.15"/>
    </reaction>
</comment>
<dbReference type="PROSITE" id="PS00792">
    <property type="entry name" value="DHPS_1"/>
    <property type="match status" value="1"/>
</dbReference>
<evidence type="ECO:0000256" key="6">
    <source>
        <dbReference type="ARBA" id="ARBA00022723"/>
    </source>
</evidence>
<dbReference type="PROSITE" id="PS00793">
    <property type="entry name" value="DHPS_2"/>
    <property type="match status" value="1"/>
</dbReference>
<dbReference type="InterPro" id="IPR011005">
    <property type="entry name" value="Dihydropteroate_synth-like_sf"/>
</dbReference>
<dbReference type="EC" id="2.5.1.15" evidence="4"/>
<gene>
    <name evidence="10" type="primary">folP</name>
    <name evidence="10" type="ORF">DI623_08865</name>
</gene>
<comment type="caution">
    <text evidence="10">The sequence shown here is derived from an EMBL/GenBank/DDBJ whole genome shotgun (WGS) entry which is preliminary data.</text>
</comment>
<comment type="pathway">
    <text evidence="3">Cofactor biosynthesis; tetrahydrofolate biosynthesis; 7,8-dihydrofolate from 2-amino-4-hydroxy-6-hydroxymethyl-7,8-dihydropteridine diphosphate and 4-aminobenzoate: step 1/2.</text>
</comment>
<keyword evidence="7" id="KW-0460">Magnesium</keyword>
<evidence type="ECO:0000313" key="10">
    <source>
        <dbReference type="EMBL" id="PZO89852.1"/>
    </source>
</evidence>
<comment type="cofactor">
    <cofactor evidence="2">
        <name>Mg(2+)</name>
        <dbReference type="ChEBI" id="CHEBI:18420"/>
    </cofactor>
</comment>
<dbReference type="GO" id="GO:0046872">
    <property type="term" value="F:metal ion binding"/>
    <property type="evidence" value="ECO:0007669"/>
    <property type="project" value="UniProtKB-KW"/>
</dbReference>
<dbReference type="Gene3D" id="3.20.20.20">
    <property type="entry name" value="Dihydropteroate synthase-like"/>
    <property type="match status" value="1"/>
</dbReference>
<evidence type="ECO:0000256" key="7">
    <source>
        <dbReference type="ARBA" id="ARBA00022842"/>
    </source>
</evidence>
<keyword evidence="6" id="KW-0479">Metal-binding</keyword>
<dbReference type="GO" id="GO:0046654">
    <property type="term" value="P:tetrahydrofolate biosynthetic process"/>
    <property type="evidence" value="ECO:0007669"/>
    <property type="project" value="TreeGrafter"/>
</dbReference>
<dbReference type="GO" id="GO:0004156">
    <property type="term" value="F:dihydropteroate synthase activity"/>
    <property type="evidence" value="ECO:0007669"/>
    <property type="project" value="UniProtKB-EC"/>
</dbReference>
<evidence type="ECO:0000256" key="2">
    <source>
        <dbReference type="ARBA" id="ARBA00001946"/>
    </source>
</evidence>
<dbReference type="InterPro" id="IPR045031">
    <property type="entry name" value="DHP_synth-like"/>
</dbReference>
<dbReference type="PANTHER" id="PTHR20941">
    <property type="entry name" value="FOLATE SYNTHESIS PROTEINS"/>
    <property type="match status" value="1"/>
</dbReference>
<dbReference type="Pfam" id="PF00809">
    <property type="entry name" value="Pterin_bind"/>
    <property type="match status" value="1"/>
</dbReference>
<reference evidence="10 11" key="1">
    <citation type="submission" date="2017-08" db="EMBL/GenBank/DDBJ databases">
        <title>Infants hospitalized years apart are colonized by the same room-sourced microbial strains.</title>
        <authorList>
            <person name="Brooks B."/>
            <person name="Olm M.R."/>
            <person name="Firek B.A."/>
            <person name="Baker R."/>
            <person name="Thomas B.C."/>
            <person name="Morowitz M.J."/>
            <person name="Banfield J.F."/>
        </authorList>
    </citation>
    <scope>NUCLEOTIDE SEQUENCE [LARGE SCALE GENOMIC DNA]</scope>
    <source>
        <strain evidence="10">S2_018_000_R2_101</strain>
    </source>
</reference>
<evidence type="ECO:0000256" key="1">
    <source>
        <dbReference type="ARBA" id="ARBA00000012"/>
    </source>
</evidence>
<feature type="domain" description="Pterin-binding" evidence="9">
    <location>
        <begin position="94"/>
        <end position="345"/>
    </location>
</feature>
<evidence type="ECO:0000259" key="9">
    <source>
        <dbReference type="PROSITE" id="PS50972"/>
    </source>
</evidence>
<protein>
    <recommendedName>
        <fullName evidence="4">dihydropteroate synthase</fullName>
        <ecNumber evidence="4">2.5.1.15</ecNumber>
    </recommendedName>
</protein>
<evidence type="ECO:0000256" key="4">
    <source>
        <dbReference type="ARBA" id="ARBA00012458"/>
    </source>
</evidence>
<dbReference type="EMBL" id="QFNN01000044">
    <property type="protein sequence ID" value="PZO89852.1"/>
    <property type="molecule type" value="Genomic_DNA"/>
</dbReference>
<keyword evidence="8" id="KW-0289">Folate biosynthesis</keyword>
<dbReference type="GO" id="GO:0046656">
    <property type="term" value="P:folic acid biosynthetic process"/>
    <property type="evidence" value="ECO:0007669"/>
    <property type="project" value="UniProtKB-KW"/>
</dbReference>
<proteinExistence type="predicted"/>
<dbReference type="PROSITE" id="PS50972">
    <property type="entry name" value="PTERIN_BINDING"/>
    <property type="match status" value="1"/>
</dbReference>
<name>A0A2W5A9E5_9SPHN</name>
<dbReference type="Proteomes" id="UP000249066">
    <property type="component" value="Unassembled WGS sequence"/>
</dbReference>
<dbReference type="AlphaFoldDB" id="A0A2W5A9E5"/>
<dbReference type="SUPFAM" id="SSF51717">
    <property type="entry name" value="Dihydropteroate synthetase-like"/>
    <property type="match status" value="1"/>
</dbReference>
<accession>A0A2W5A9E5</accession>
<dbReference type="InterPro" id="IPR000489">
    <property type="entry name" value="Pterin-binding_dom"/>
</dbReference>
<dbReference type="PANTHER" id="PTHR20941:SF1">
    <property type="entry name" value="FOLIC ACID SYNTHESIS PROTEIN FOL1"/>
    <property type="match status" value="1"/>
</dbReference>
<dbReference type="NCBIfam" id="TIGR01496">
    <property type="entry name" value="DHPS"/>
    <property type="match status" value="1"/>
</dbReference>
<evidence type="ECO:0000313" key="11">
    <source>
        <dbReference type="Proteomes" id="UP000249066"/>
    </source>
</evidence>